<sequence>MAYMLYYTGWLKYPNTVAQHQVIIDSRGEESLQSYPQTCVLLKSTITSHIGCECPPAEQETVWCTLQWAYISSHQRLRGSQCLSGFFSVRAIFYHNSRSRPFLTTDFISTTLLTDATSQTTQALGKARTTTANVQAEPQPTVRGSLKIGSECPRYVTRVCT</sequence>
<organism evidence="1 2">
    <name type="scientific">Phlebiopsis gigantea (strain 11061_1 CR5-6)</name>
    <name type="common">White-rot fungus</name>
    <name type="synonym">Peniophora gigantea</name>
    <dbReference type="NCBI Taxonomy" id="745531"/>
    <lineage>
        <taxon>Eukaryota</taxon>
        <taxon>Fungi</taxon>
        <taxon>Dikarya</taxon>
        <taxon>Basidiomycota</taxon>
        <taxon>Agaricomycotina</taxon>
        <taxon>Agaricomycetes</taxon>
        <taxon>Polyporales</taxon>
        <taxon>Phanerochaetaceae</taxon>
        <taxon>Phlebiopsis</taxon>
    </lineage>
</organism>
<dbReference type="Proteomes" id="UP000053257">
    <property type="component" value="Unassembled WGS sequence"/>
</dbReference>
<evidence type="ECO:0000313" key="1">
    <source>
        <dbReference type="EMBL" id="KIP04133.1"/>
    </source>
</evidence>
<gene>
    <name evidence="1" type="ORF">PHLGIDRAFT_206456</name>
</gene>
<dbReference type="EMBL" id="KN840585">
    <property type="protein sequence ID" value="KIP04133.1"/>
    <property type="molecule type" value="Genomic_DNA"/>
</dbReference>
<keyword evidence="2" id="KW-1185">Reference proteome</keyword>
<proteinExistence type="predicted"/>
<dbReference type="HOGENOM" id="CLU_1644324_0_0_1"/>
<accession>A0A0C3PF25</accession>
<name>A0A0C3PF25_PHLG1</name>
<protein>
    <submittedName>
        <fullName evidence="1">Uncharacterized protein</fullName>
    </submittedName>
</protein>
<evidence type="ECO:0000313" key="2">
    <source>
        <dbReference type="Proteomes" id="UP000053257"/>
    </source>
</evidence>
<reference evidence="1 2" key="1">
    <citation type="journal article" date="2014" name="PLoS Genet.">
        <title>Analysis of the Phlebiopsis gigantea genome, transcriptome and secretome provides insight into its pioneer colonization strategies of wood.</title>
        <authorList>
            <person name="Hori C."/>
            <person name="Ishida T."/>
            <person name="Igarashi K."/>
            <person name="Samejima M."/>
            <person name="Suzuki H."/>
            <person name="Master E."/>
            <person name="Ferreira P."/>
            <person name="Ruiz-Duenas F.J."/>
            <person name="Held B."/>
            <person name="Canessa P."/>
            <person name="Larrondo L.F."/>
            <person name="Schmoll M."/>
            <person name="Druzhinina I.S."/>
            <person name="Kubicek C.P."/>
            <person name="Gaskell J.A."/>
            <person name="Kersten P."/>
            <person name="St John F."/>
            <person name="Glasner J."/>
            <person name="Sabat G."/>
            <person name="Splinter BonDurant S."/>
            <person name="Syed K."/>
            <person name="Yadav J."/>
            <person name="Mgbeahuruike A.C."/>
            <person name="Kovalchuk A."/>
            <person name="Asiegbu F.O."/>
            <person name="Lackner G."/>
            <person name="Hoffmeister D."/>
            <person name="Rencoret J."/>
            <person name="Gutierrez A."/>
            <person name="Sun H."/>
            <person name="Lindquist E."/>
            <person name="Barry K."/>
            <person name="Riley R."/>
            <person name="Grigoriev I.V."/>
            <person name="Henrissat B."/>
            <person name="Kues U."/>
            <person name="Berka R.M."/>
            <person name="Martinez A.T."/>
            <person name="Covert S.F."/>
            <person name="Blanchette R.A."/>
            <person name="Cullen D."/>
        </authorList>
    </citation>
    <scope>NUCLEOTIDE SEQUENCE [LARGE SCALE GENOMIC DNA]</scope>
    <source>
        <strain evidence="1 2">11061_1 CR5-6</strain>
    </source>
</reference>
<dbReference type="AlphaFoldDB" id="A0A0C3PF25"/>